<evidence type="ECO:0000259" key="13">
    <source>
        <dbReference type="PROSITE" id="PS50011"/>
    </source>
</evidence>
<feature type="compositionally biased region" description="Gly residues" evidence="12">
    <location>
        <begin position="343"/>
        <end position="358"/>
    </location>
</feature>
<dbReference type="InterPro" id="IPR008271">
    <property type="entry name" value="Ser/Thr_kinase_AS"/>
</dbReference>
<keyword evidence="3" id="KW-0808">Transferase</keyword>
<name>A0A2V0P481_9CHLO</name>
<evidence type="ECO:0000256" key="9">
    <source>
        <dbReference type="ARBA" id="ARBA00061236"/>
    </source>
</evidence>
<evidence type="ECO:0000256" key="7">
    <source>
        <dbReference type="ARBA" id="ARBA00047899"/>
    </source>
</evidence>
<comment type="catalytic activity">
    <reaction evidence="7">
        <text>L-threonyl-[protein] + ATP = O-phospho-L-threonyl-[protein] + ADP + H(+)</text>
        <dbReference type="Rhea" id="RHEA:46608"/>
        <dbReference type="Rhea" id="RHEA-COMP:11060"/>
        <dbReference type="Rhea" id="RHEA-COMP:11605"/>
        <dbReference type="ChEBI" id="CHEBI:15378"/>
        <dbReference type="ChEBI" id="CHEBI:30013"/>
        <dbReference type="ChEBI" id="CHEBI:30616"/>
        <dbReference type="ChEBI" id="CHEBI:61977"/>
        <dbReference type="ChEBI" id="CHEBI:456216"/>
        <dbReference type="EC" id="2.7.11.1"/>
    </reaction>
</comment>
<dbReference type="SMART" id="SM00220">
    <property type="entry name" value="S_TKc"/>
    <property type="match status" value="1"/>
</dbReference>
<keyword evidence="4 10" id="KW-0547">Nucleotide-binding</keyword>
<dbReference type="Gene3D" id="1.10.510.10">
    <property type="entry name" value="Transferase(Phosphotransferase) domain 1"/>
    <property type="match status" value="1"/>
</dbReference>
<keyword evidence="5 14" id="KW-0418">Kinase</keyword>
<feature type="region of interest" description="Disordered" evidence="12">
    <location>
        <begin position="334"/>
        <end position="367"/>
    </location>
</feature>
<evidence type="ECO:0000256" key="8">
    <source>
        <dbReference type="ARBA" id="ARBA00048679"/>
    </source>
</evidence>
<comment type="catalytic activity">
    <reaction evidence="8">
        <text>L-seryl-[protein] + ATP = O-phospho-L-seryl-[protein] + ADP + H(+)</text>
        <dbReference type="Rhea" id="RHEA:17989"/>
        <dbReference type="Rhea" id="RHEA-COMP:9863"/>
        <dbReference type="Rhea" id="RHEA-COMP:11604"/>
        <dbReference type="ChEBI" id="CHEBI:15378"/>
        <dbReference type="ChEBI" id="CHEBI:29999"/>
        <dbReference type="ChEBI" id="CHEBI:30616"/>
        <dbReference type="ChEBI" id="CHEBI:83421"/>
        <dbReference type="ChEBI" id="CHEBI:456216"/>
        <dbReference type="EC" id="2.7.11.1"/>
    </reaction>
</comment>
<dbReference type="OrthoDB" id="10254671at2759"/>
<organism evidence="14 15">
    <name type="scientific">Raphidocelis subcapitata</name>
    <dbReference type="NCBI Taxonomy" id="307507"/>
    <lineage>
        <taxon>Eukaryota</taxon>
        <taxon>Viridiplantae</taxon>
        <taxon>Chlorophyta</taxon>
        <taxon>core chlorophytes</taxon>
        <taxon>Chlorophyceae</taxon>
        <taxon>CS clade</taxon>
        <taxon>Sphaeropleales</taxon>
        <taxon>Selenastraceae</taxon>
        <taxon>Raphidocelis</taxon>
    </lineage>
</organism>
<dbReference type="GO" id="GO:0005524">
    <property type="term" value="F:ATP binding"/>
    <property type="evidence" value="ECO:0007669"/>
    <property type="project" value="UniProtKB-UniRule"/>
</dbReference>
<evidence type="ECO:0000256" key="3">
    <source>
        <dbReference type="ARBA" id="ARBA00022679"/>
    </source>
</evidence>
<dbReference type="InParanoid" id="A0A2V0P481"/>
<sequence length="367" mass="42178">MARYSKAFRSREEPSIARVYSDINVHRPPEYWDYESLNVAWNDQEGYEVVRKVGRGKYSEVFEGMCVPTSSRCIIKILKPVKKKKIRREIKILQNLADGPNIIKLLDVVRDPESKTPSLIFEYVNNQDFKTLYPTLTDYDIRYYIYQLLRALDYSHSQGIMHRDVKPHNVMIDHARRELRLIDWGLAEFYHPGREYNVRVASRYYKGPELLVDLQDYDYALDMWSLGAMFGAMIFRRDPFFCGHDNYDQLVKIARVLGTDDLHDYLARYGMELDPQLEALLGSHAKKAWTKFVNADNQHLVSPEAIDFLDRLLRYDHQERLTAAEAMGHPYFGPVREREGAAAPGGGGGGAGAGGGNGTQQQGAMRQ</sequence>
<dbReference type="PROSITE" id="PS00108">
    <property type="entry name" value="PROTEIN_KINASE_ST"/>
    <property type="match status" value="1"/>
</dbReference>
<dbReference type="Gene3D" id="3.30.200.20">
    <property type="entry name" value="Phosphorylase Kinase, domain 1"/>
    <property type="match status" value="1"/>
</dbReference>
<dbReference type="InterPro" id="IPR011009">
    <property type="entry name" value="Kinase-like_dom_sf"/>
</dbReference>
<keyword evidence="2 11" id="KW-0723">Serine/threonine-protein kinase</keyword>
<dbReference type="EC" id="2.7.11.1" evidence="1"/>
<dbReference type="GO" id="GO:0005956">
    <property type="term" value="C:protein kinase CK2 complex"/>
    <property type="evidence" value="ECO:0007669"/>
    <property type="project" value="TreeGrafter"/>
</dbReference>
<dbReference type="PROSITE" id="PS00107">
    <property type="entry name" value="PROTEIN_KINASE_ATP"/>
    <property type="match status" value="1"/>
</dbReference>
<evidence type="ECO:0000256" key="4">
    <source>
        <dbReference type="ARBA" id="ARBA00022741"/>
    </source>
</evidence>
<dbReference type="FunFam" id="1.10.510.10:FF:000059">
    <property type="entry name" value="Casein kinase II subunit alpha"/>
    <property type="match status" value="1"/>
</dbReference>
<gene>
    <name evidence="14" type="ORF">Rsub_07404</name>
</gene>
<dbReference type="GO" id="GO:0051726">
    <property type="term" value="P:regulation of cell cycle"/>
    <property type="evidence" value="ECO:0007669"/>
    <property type="project" value="TreeGrafter"/>
</dbReference>
<evidence type="ECO:0000313" key="14">
    <source>
        <dbReference type="EMBL" id="GBF94668.1"/>
    </source>
</evidence>
<reference evidence="14 15" key="1">
    <citation type="journal article" date="2018" name="Sci. Rep.">
        <title>Raphidocelis subcapitata (=Pseudokirchneriella subcapitata) provides an insight into genome evolution and environmental adaptations in the Sphaeropleales.</title>
        <authorList>
            <person name="Suzuki S."/>
            <person name="Yamaguchi H."/>
            <person name="Nakajima N."/>
            <person name="Kawachi M."/>
        </authorList>
    </citation>
    <scope>NUCLEOTIDE SEQUENCE [LARGE SCALE GENOMIC DNA]</scope>
    <source>
        <strain evidence="14 15">NIES-35</strain>
    </source>
</reference>
<protein>
    <recommendedName>
        <fullName evidence="1">non-specific serine/threonine protein kinase</fullName>
        <ecNumber evidence="1">2.7.11.1</ecNumber>
    </recommendedName>
</protein>
<evidence type="ECO:0000313" key="15">
    <source>
        <dbReference type="Proteomes" id="UP000247498"/>
    </source>
</evidence>
<proteinExistence type="inferred from homology"/>
<dbReference type="AlphaFoldDB" id="A0A2V0P481"/>
<dbReference type="FunCoup" id="A0A2V0P481">
    <property type="interactions" value="2338"/>
</dbReference>
<dbReference type="PROSITE" id="PS50011">
    <property type="entry name" value="PROTEIN_KINASE_DOM"/>
    <property type="match status" value="1"/>
</dbReference>
<keyword evidence="15" id="KW-1185">Reference proteome</keyword>
<dbReference type="InterPro" id="IPR045216">
    <property type="entry name" value="CK2_alpha"/>
</dbReference>
<dbReference type="GO" id="GO:0004674">
    <property type="term" value="F:protein serine/threonine kinase activity"/>
    <property type="evidence" value="ECO:0007669"/>
    <property type="project" value="UniProtKB-KW"/>
</dbReference>
<dbReference type="EMBL" id="BDRX01000054">
    <property type="protein sequence ID" value="GBF94668.1"/>
    <property type="molecule type" value="Genomic_DNA"/>
</dbReference>
<dbReference type="PANTHER" id="PTHR24054">
    <property type="entry name" value="CASEIN KINASE II SUBUNIT ALPHA"/>
    <property type="match status" value="1"/>
</dbReference>
<dbReference type="GO" id="GO:0005829">
    <property type="term" value="C:cytosol"/>
    <property type="evidence" value="ECO:0007669"/>
    <property type="project" value="TreeGrafter"/>
</dbReference>
<dbReference type="STRING" id="307507.A0A2V0P481"/>
<dbReference type="PANTHER" id="PTHR24054:SF0">
    <property type="entry name" value="CASEIN KINASE II SUBUNIT ALPHA"/>
    <property type="match status" value="1"/>
</dbReference>
<dbReference type="InterPro" id="IPR000719">
    <property type="entry name" value="Prot_kinase_dom"/>
</dbReference>
<evidence type="ECO:0000256" key="2">
    <source>
        <dbReference type="ARBA" id="ARBA00022527"/>
    </source>
</evidence>
<evidence type="ECO:0000256" key="1">
    <source>
        <dbReference type="ARBA" id="ARBA00012513"/>
    </source>
</evidence>
<dbReference type="GO" id="GO:0005634">
    <property type="term" value="C:nucleus"/>
    <property type="evidence" value="ECO:0007669"/>
    <property type="project" value="TreeGrafter"/>
</dbReference>
<comment type="similarity">
    <text evidence="9">Belongs to the protein kinase superfamily. Ser/Thr protein kinase family. CK2 subfamily.</text>
</comment>
<dbReference type="SUPFAM" id="SSF56112">
    <property type="entry name" value="Protein kinase-like (PK-like)"/>
    <property type="match status" value="1"/>
</dbReference>
<evidence type="ECO:0000256" key="5">
    <source>
        <dbReference type="ARBA" id="ARBA00022777"/>
    </source>
</evidence>
<dbReference type="Proteomes" id="UP000247498">
    <property type="component" value="Unassembled WGS sequence"/>
</dbReference>
<evidence type="ECO:0000256" key="6">
    <source>
        <dbReference type="ARBA" id="ARBA00022840"/>
    </source>
</evidence>
<dbReference type="InterPro" id="IPR017441">
    <property type="entry name" value="Protein_kinase_ATP_BS"/>
</dbReference>
<dbReference type="FunFam" id="3.30.200.20:FF:000088">
    <property type="entry name" value="Casein kinase II subunit alpha"/>
    <property type="match status" value="1"/>
</dbReference>
<keyword evidence="6 10" id="KW-0067">ATP-binding</keyword>
<feature type="binding site" evidence="10">
    <location>
        <position position="76"/>
    </location>
    <ligand>
        <name>ATP</name>
        <dbReference type="ChEBI" id="CHEBI:30616"/>
    </ligand>
</feature>
<comment type="caution">
    <text evidence="14">The sequence shown here is derived from an EMBL/GenBank/DDBJ whole genome shotgun (WGS) entry which is preliminary data.</text>
</comment>
<dbReference type="Pfam" id="PF00069">
    <property type="entry name" value="Pkinase"/>
    <property type="match status" value="1"/>
</dbReference>
<evidence type="ECO:0000256" key="11">
    <source>
        <dbReference type="RuleBase" id="RU000304"/>
    </source>
</evidence>
<dbReference type="CDD" id="cd14132">
    <property type="entry name" value="STKc_CK2_alpha"/>
    <property type="match status" value="1"/>
</dbReference>
<evidence type="ECO:0000256" key="12">
    <source>
        <dbReference type="SAM" id="MobiDB-lite"/>
    </source>
</evidence>
<feature type="domain" description="Protein kinase" evidence="13">
    <location>
        <begin position="47"/>
        <end position="332"/>
    </location>
</feature>
<accession>A0A2V0P481</accession>
<evidence type="ECO:0000256" key="10">
    <source>
        <dbReference type="PROSITE-ProRule" id="PRU10141"/>
    </source>
</evidence>